<dbReference type="AlphaFoldDB" id="A0A0G0QRQ2"/>
<gene>
    <name evidence="2" type="ORF">UT77_C0001G0284</name>
</gene>
<organism evidence="2 3">
    <name type="scientific">Candidatus Daviesbacteria bacterium GW2011_GWC2_40_12</name>
    <dbReference type="NCBI Taxonomy" id="1618431"/>
    <lineage>
        <taxon>Bacteria</taxon>
        <taxon>Candidatus Daviesiibacteriota</taxon>
    </lineage>
</organism>
<dbReference type="EMBL" id="LBYB01000001">
    <property type="protein sequence ID" value="KKR42833.1"/>
    <property type="molecule type" value="Genomic_DNA"/>
</dbReference>
<sequence>MDNLYPEWKKVAWRFIRVFISAFLFTGSLVLMNAQPESLTNEDKFLNTLIMPFFLSGAIAGINAVGKLLRDLLGSKGKDGLVDKLPF</sequence>
<keyword evidence="1" id="KW-0472">Membrane</keyword>
<keyword evidence="1" id="KW-0812">Transmembrane</keyword>
<dbReference type="Proteomes" id="UP000034881">
    <property type="component" value="Unassembled WGS sequence"/>
</dbReference>
<name>A0A0G0QRQ2_9BACT</name>
<reference evidence="2 3" key="1">
    <citation type="journal article" date="2015" name="Nature">
        <title>rRNA introns, odd ribosomes, and small enigmatic genomes across a large radiation of phyla.</title>
        <authorList>
            <person name="Brown C.T."/>
            <person name="Hug L.A."/>
            <person name="Thomas B.C."/>
            <person name="Sharon I."/>
            <person name="Castelle C.J."/>
            <person name="Singh A."/>
            <person name="Wilkins M.J."/>
            <person name="Williams K.H."/>
            <person name="Banfield J.F."/>
        </authorList>
    </citation>
    <scope>NUCLEOTIDE SEQUENCE [LARGE SCALE GENOMIC DNA]</scope>
</reference>
<protein>
    <submittedName>
        <fullName evidence="2">Uncharacterized protein</fullName>
    </submittedName>
</protein>
<accession>A0A0G0QRQ2</accession>
<evidence type="ECO:0000313" key="3">
    <source>
        <dbReference type="Proteomes" id="UP000034881"/>
    </source>
</evidence>
<evidence type="ECO:0000313" key="2">
    <source>
        <dbReference type="EMBL" id="KKR42833.1"/>
    </source>
</evidence>
<evidence type="ECO:0000256" key="1">
    <source>
        <dbReference type="SAM" id="Phobius"/>
    </source>
</evidence>
<proteinExistence type="predicted"/>
<feature type="transmembrane region" description="Helical" evidence="1">
    <location>
        <begin position="12"/>
        <end position="33"/>
    </location>
</feature>
<keyword evidence="1" id="KW-1133">Transmembrane helix</keyword>
<feature type="transmembrane region" description="Helical" evidence="1">
    <location>
        <begin position="45"/>
        <end position="66"/>
    </location>
</feature>
<comment type="caution">
    <text evidence="2">The sequence shown here is derived from an EMBL/GenBank/DDBJ whole genome shotgun (WGS) entry which is preliminary data.</text>
</comment>